<reference evidence="7 8" key="1">
    <citation type="submission" date="2018-08" db="EMBL/GenBank/DDBJ databases">
        <title>Whole Genome Sequences of Two Pseudoalteromonas piscicida Strains, DE1-A and DE2-A, which Exhibit Strong Antibacterial Activity against Vibrio vulnificus.</title>
        <authorList>
            <person name="Richards G.P."/>
            <person name="Needleman D.S."/>
            <person name="Watson M.A."/>
            <person name="Polson S.W."/>
        </authorList>
    </citation>
    <scope>NUCLEOTIDE SEQUENCE [LARGE SCALE GENOMIC DNA]</scope>
    <source>
        <strain evidence="7 8">DE2-A</strain>
    </source>
</reference>
<dbReference type="KEGG" id="ppis:B1L02_14485"/>
<accession>A0AAD0RGE4</accession>
<dbReference type="PANTHER" id="PTHR39210:SF1">
    <property type="entry name" value="HEPARIN-SULFATE LYASE"/>
    <property type="match status" value="1"/>
</dbReference>
<keyword evidence="2" id="KW-0732">Signal</keyword>
<dbReference type="PANTHER" id="PTHR39210">
    <property type="entry name" value="HEPARIN-SULFATE LYASE"/>
    <property type="match status" value="1"/>
</dbReference>
<keyword evidence="4" id="KW-0456">Lyase</keyword>
<dbReference type="RefSeq" id="WP_088531587.1">
    <property type="nucleotide sequence ID" value="NZ_CP021646.1"/>
</dbReference>
<dbReference type="SUPFAM" id="SSF48230">
    <property type="entry name" value="Chondroitin AC/alginate lyase"/>
    <property type="match status" value="1"/>
</dbReference>
<evidence type="ECO:0000256" key="4">
    <source>
        <dbReference type="ARBA" id="ARBA00023239"/>
    </source>
</evidence>
<dbReference type="Proteomes" id="UP000258102">
    <property type="component" value="Chromosome 1"/>
</dbReference>
<dbReference type="Gene3D" id="1.50.10.100">
    <property type="entry name" value="Chondroitin AC/alginate lyase"/>
    <property type="match status" value="1"/>
</dbReference>
<evidence type="ECO:0000259" key="5">
    <source>
        <dbReference type="Pfam" id="PF07940"/>
    </source>
</evidence>
<dbReference type="InterPro" id="IPR012480">
    <property type="entry name" value="Hepar_II_III_C"/>
</dbReference>
<dbReference type="Gene3D" id="2.70.98.70">
    <property type="match status" value="1"/>
</dbReference>
<evidence type="ECO:0000313" key="8">
    <source>
        <dbReference type="Proteomes" id="UP000258102"/>
    </source>
</evidence>
<dbReference type="InterPro" id="IPR031680">
    <property type="entry name" value="Hepar_II_III_N"/>
</dbReference>
<dbReference type="InterPro" id="IPR008929">
    <property type="entry name" value="Chondroitin_lyas"/>
</dbReference>
<gene>
    <name evidence="7" type="ORF">D0511_03240</name>
</gene>
<dbReference type="Pfam" id="PF16889">
    <property type="entry name" value="Hepar_II_III_N"/>
    <property type="match status" value="1"/>
</dbReference>
<dbReference type="EMBL" id="CP031761">
    <property type="protein sequence ID" value="AXR01194.1"/>
    <property type="molecule type" value="Genomic_DNA"/>
</dbReference>
<evidence type="ECO:0000259" key="6">
    <source>
        <dbReference type="Pfam" id="PF16889"/>
    </source>
</evidence>
<evidence type="ECO:0000313" key="7">
    <source>
        <dbReference type="EMBL" id="AXR01194.1"/>
    </source>
</evidence>
<dbReference type="AlphaFoldDB" id="A0AAD0RGE4"/>
<dbReference type="Pfam" id="PF07940">
    <property type="entry name" value="Hepar_II_III_C"/>
    <property type="match status" value="1"/>
</dbReference>
<organism evidence="7 8">
    <name type="scientific">Pseudoalteromonas piscicida</name>
    <dbReference type="NCBI Taxonomy" id="43662"/>
    <lineage>
        <taxon>Bacteria</taxon>
        <taxon>Pseudomonadati</taxon>
        <taxon>Pseudomonadota</taxon>
        <taxon>Gammaproteobacteria</taxon>
        <taxon>Alteromonadales</taxon>
        <taxon>Pseudoalteromonadaceae</taxon>
        <taxon>Pseudoalteromonas</taxon>
    </lineage>
</organism>
<evidence type="ECO:0000256" key="2">
    <source>
        <dbReference type="ARBA" id="ARBA00022729"/>
    </source>
</evidence>
<feature type="domain" description="Heparinase II/III-like C-terminal" evidence="5">
    <location>
        <begin position="384"/>
        <end position="545"/>
    </location>
</feature>
<sequence>MMILKAKTALALGVHNLARVFVYQLGVKLGLNPVKRITGELKQGDFFAKDISTQSDLPENTLWLNKHCYFGVTSTRSGLPNWHESCLTQSLASSDLPWFSLGDFDNELGDIKGVWEASRFDWAISLAQSAKRGDADALTRLNFWLNDWVQNNPAFMGTNWKCGQEASIRVMHLALASLILGQVDKAQPALLSFVRTHLRRISPTIMYAVAQDNNHGTSEAAALYIGGSWLAVNGDADGIKWQKQGVKWLENRAKRLIERDGSFSQYSVNYHRVMLDTYCLLELWRRHLKLSQFSSLLYDRLQAASKWLYYFTIHSSGDAPNLGANDGARLLPMTNSGYRDFRPSVQLANALFNNAIAYPGEGEFNAPLKWMNLSLPDKRLDVKKPTDFTDGGYCFLGNERAEVFFNYPCFKFRPSQCDALHLDFWIDGINVIRDGGTYSYNAGQSFIDYYAGTESHSTVAFDRHEQMPRLSRFLLGNWLKTINKKALRVSGGIQSVAAGYRDAHQCVHDRSIELRASSLLVKDVVSGFNERAISRLRLAPLAWQLNGNELVSDVCTIKISADIHIERLELVNGKESRFYYQESDIPVLELEVHEAGVITMEIHY</sequence>
<name>A0AAD0RGE4_PSEO7</name>
<feature type="domain" description="Heparin-sulfate lyase N-terminal" evidence="6">
    <location>
        <begin position="115"/>
        <end position="313"/>
    </location>
</feature>
<proteinExistence type="predicted"/>
<evidence type="ECO:0000256" key="1">
    <source>
        <dbReference type="ARBA" id="ARBA00004418"/>
    </source>
</evidence>
<protein>
    <submittedName>
        <fullName evidence="7">Heparinase</fullName>
    </submittedName>
</protein>
<comment type="subcellular location">
    <subcellularLocation>
        <location evidence="1">Periplasm</location>
    </subcellularLocation>
</comment>
<dbReference type="GO" id="GO:0016829">
    <property type="term" value="F:lyase activity"/>
    <property type="evidence" value="ECO:0007669"/>
    <property type="project" value="UniProtKB-KW"/>
</dbReference>
<dbReference type="GO" id="GO:0042597">
    <property type="term" value="C:periplasmic space"/>
    <property type="evidence" value="ECO:0007669"/>
    <property type="project" value="UniProtKB-SubCell"/>
</dbReference>
<keyword evidence="3" id="KW-0574">Periplasm</keyword>
<evidence type="ECO:0000256" key="3">
    <source>
        <dbReference type="ARBA" id="ARBA00022764"/>
    </source>
</evidence>